<dbReference type="AlphaFoldDB" id="A0A023B3R8"/>
<feature type="region of interest" description="Disordered" evidence="2">
    <location>
        <begin position="180"/>
        <end position="200"/>
    </location>
</feature>
<feature type="domain" description="Impact N-terminal" evidence="3">
    <location>
        <begin position="236"/>
        <end position="342"/>
    </location>
</feature>
<dbReference type="GO" id="GO:0005737">
    <property type="term" value="C:cytoplasm"/>
    <property type="evidence" value="ECO:0007669"/>
    <property type="project" value="TreeGrafter"/>
</dbReference>
<comment type="caution">
    <text evidence="4">The sequence shown here is derived from an EMBL/GenBank/DDBJ whole genome shotgun (WGS) entry which is preliminary data.</text>
</comment>
<organism evidence="4 5">
    <name type="scientific">Gregarina niphandrodes</name>
    <name type="common">Septate eugregarine</name>
    <dbReference type="NCBI Taxonomy" id="110365"/>
    <lineage>
        <taxon>Eukaryota</taxon>
        <taxon>Sar</taxon>
        <taxon>Alveolata</taxon>
        <taxon>Apicomplexa</taxon>
        <taxon>Conoidasida</taxon>
        <taxon>Gregarinasina</taxon>
        <taxon>Eugregarinorida</taxon>
        <taxon>Gregarinidae</taxon>
        <taxon>Gregarina</taxon>
    </lineage>
</organism>
<dbReference type="InterPro" id="IPR023582">
    <property type="entry name" value="Impact"/>
</dbReference>
<dbReference type="InterPro" id="IPR001498">
    <property type="entry name" value="Impact_N"/>
</dbReference>
<gene>
    <name evidence="4" type="ORF">GNI_107420</name>
</gene>
<keyword evidence="5" id="KW-1185">Reference proteome</keyword>
<dbReference type="eggNOG" id="KOG3299">
    <property type="taxonomic scope" value="Eukaryota"/>
</dbReference>
<protein>
    <submittedName>
        <fullName evidence="4">Impact protein</fullName>
    </submittedName>
</protein>
<feature type="region of interest" description="Disordered" evidence="2">
    <location>
        <begin position="70"/>
        <end position="113"/>
    </location>
</feature>
<name>A0A023B3R8_GRENI</name>
<accession>A0A023B3R8</accession>
<dbReference type="OrthoDB" id="69641at2759"/>
<dbReference type="VEuPathDB" id="CryptoDB:GNI_107420"/>
<dbReference type="PANTHER" id="PTHR16301:SF25">
    <property type="entry name" value="PROTEIN IMPACT"/>
    <property type="match status" value="1"/>
</dbReference>
<evidence type="ECO:0000259" key="3">
    <source>
        <dbReference type="Pfam" id="PF01205"/>
    </source>
</evidence>
<reference evidence="4" key="1">
    <citation type="submission" date="2013-12" db="EMBL/GenBank/DDBJ databases">
        <authorList>
            <person name="Omoto C.K."/>
            <person name="Sibley D."/>
            <person name="Venepally P."/>
            <person name="Hadjithomas M."/>
            <person name="Karamycheva S."/>
            <person name="Brunk B."/>
            <person name="Roos D."/>
            <person name="Caler E."/>
            <person name="Lorenzi H."/>
        </authorList>
    </citation>
    <scope>NUCLEOTIDE SEQUENCE</scope>
</reference>
<evidence type="ECO:0000313" key="5">
    <source>
        <dbReference type="Proteomes" id="UP000019763"/>
    </source>
</evidence>
<dbReference type="GO" id="GO:0006446">
    <property type="term" value="P:regulation of translational initiation"/>
    <property type="evidence" value="ECO:0007669"/>
    <property type="project" value="TreeGrafter"/>
</dbReference>
<dbReference type="GO" id="GO:0140469">
    <property type="term" value="P:GCN2-mediated signaling"/>
    <property type="evidence" value="ECO:0007669"/>
    <property type="project" value="TreeGrafter"/>
</dbReference>
<evidence type="ECO:0000256" key="1">
    <source>
        <dbReference type="ARBA" id="ARBA00007665"/>
    </source>
</evidence>
<feature type="compositionally biased region" description="Basic and acidic residues" evidence="2">
    <location>
        <begin position="70"/>
        <end position="83"/>
    </location>
</feature>
<dbReference type="RefSeq" id="XP_011131416.1">
    <property type="nucleotide sequence ID" value="XM_011133114.1"/>
</dbReference>
<sequence length="353" mass="39501">MLSEMLAEELELLQVLYEGSFQSFVENNKLVVRVGGLECEEWIAFIAGKELLAEVSPEITVCVIMTNQEEAEKEKSETMDQRKGKGGKNPGKGKGGKNPGKNPGKKTLDEQRPESWPEWLVDVQIDAPWLAPDLLNLLSVKCGQAAIEGMEGLTPVTSVIDCVVQECSAQALIEYYKQKKSLRRDEPQQPKAPDLSPMDDDVVGTEMRLVRIEPGTSSRSFRKQIPIHHGHELIDRKSIFMAHLAPVRDKNDINDVLNTLSSNNKYARATHNMVSYRLVNSESKICVQDHDSDGEANAGSNMQWLMNVLKVENVVVIVSRWYGGIHLGPDRFKHIYALTRAILDEHGYINSGH</sequence>
<evidence type="ECO:0000256" key="2">
    <source>
        <dbReference type="SAM" id="MobiDB-lite"/>
    </source>
</evidence>
<dbReference type="Pfam" id="PF01205">
    <property type="entry name" value="Impact_N"/>
    <property type="match status" value="1"/>
</dbReference>
<dbReference type="Proteomes" id="UP000019763">
    <property type="component" value="Unassembled WGS sequence"/>
</dbReference>
<dbReference type="InterPro" id="IPR020568">
    <property type="entry name" value="Ribosomal_Su5_D2-typ_SF"/>
</dbReference>
<dbReference type="InterPro" id="IPR036956">
    <property type="entry name" value="Impact_N_sf"/>
</dbReference>
<dbReference type="GeneID" id="22913836"/>
<dbReference type="PANTHER" id="PTHR16301">
    <property type="entry name" value="IMPACT-RELATED"/>
    <property type="match status" value="1"/>
</dbReference>
<proteinExistence type="inferred from homology"/>
<comment type="similarity">
    <text evidence="1">Belongs to the IMPACT family.</text>
</comment>
<evidence type="ECO:0000313" key="4">
    <source>
        <dbReference type="EMBL" id="EZG55909.1"/>
    </source>
</evidence>
<dbReference type="Gene3D" id="3.30.230.30">
    <property type="entry name" value="Impact, N-terminal domain"/>
    <property type="match status" value="1"/>
</dbReference>
<dbReference type="SUPFAM" id="SSF54211">
    <property type="entry name" value="Ribosomal protein S5 domain 2-like"/>
    <property type="match status" value="1"/>
</dbReference>
<feature type="compositionally biased region" description="Gly residues" evidence="2">
    <location>
        <begin position="87"/>
        <end position="98"/>
    </location>
</feature>
<dbReference type="EMBL" id="AFNH02000799">
    <property type="protein sequence ID" value="EZG55909.1"/>
    <property type="molecule type" value="Genomic_DNA"/>
</dbReference>